<gene>
    <name evidence="12" type="ORF">RSSM_02618</name>
</gene>
<dbReference type="GO" id="GO:0000166">
    <property type="term" value="F:nucleotide binding"/>
    <property type="evidence" value="ECO:0007669"/>
    <property type="project" value="UniProtKB-KW"/>
</dbReference>
<keyword evidence="6 10" id="KW-0460">Magnesium</keyword>
<feature type="binding site" evidence="10">
    <location>
        <position position="98"/>
    </location>
    <ligand>
        <name>substrate</name>
    </ligand>
</feature>
<accession>M5U3V0</accession>
<evidence type="ECO:0000256" key="11">
    <source>
        <dbReference type="RuleBase" id="RU003781"/>
    </source>
</evidence>
<feature type="active site" description="Proton acceptor" evidence="10">
    <location>
        <position position="97"/>
    </location>
</feature>
<keyword evidence="4 10" id="KW-0547">Nucleotide-binding</keyword>
<dbReference type="PANTHER" id="PTHR11067">
    <property type="entry name" value="INOSINE TRIPHOSPHATE PYROPHOSPHATASE/HAM1 PROTEIN"/>
    <property type="match status" value="1"/>
</dbReference>
<dbReference type="PATRIC" id="fig|1263870.3.peg.2785"/>
<feature type="binding site" evidence="10">
    <location>
        <begin position="181"/>
        <end position="184"/>
    </location>
    <ligand>
        <name>substrate</name>
    </ligand>
</feature>
<comment type="cofactor">
    <cofactor evidence="10">
        <name>Mg(2+)</name>
        <dbReference type="ChEBI" id="CHEBI:18420"/>
    </cofactor>
    <text evidence="10">Binds 1 Mg(2+) ion per subunit.</text>
</comment>
<dbReference type="AlphaFoldDB" id="M5U3V0"/>
<comment type="subunit">
    <text evidence="2 10">Homodimer.</text>
</comment>
<dbReference type="CDD" id="cd00515">
    <property type="entry name" value="HAM1"/>
    <property type="match status" value="1"/>
</dbReference>
<keyword evidence="7 10" id="KW-0546">Nucleotide metabolism</keyword>
<dbReference type="GO" id="GO:0005829">
    <property type="term" value="C:cytosol"/>
    <property type="evidence" value="ECO:0007669"/>
    <property type="project" value="TreeGrafter"/>
</dbReference>
<dbReference type="Gene3D" id="3.90.950.10">
    <property type="match status" value="1"/>
</dbReference>
<name>M5U3V0_9BACT</name>
<dbReference type="FunFam" id="3.90.950.10:FF:000001">
    <property type="entry name" value="dITP/XTP pyrophosphatase"/>
    <property type="match status" value="1"/>
</dbReference>
<dbReference type="InterPro" id="IPR029001">
    <property type="entry name" value="ITPase-like_fam"/>
</dbReference>
<dbReference type="Pfam" id="PF01725">
    <property type="entry name" value="Ham1p_like"/>
    <property type="match status" value="1"/>
</dbReference>
<comment type="caution">
    <text evidence="10">Lacks conserved residue(s) required for the propagation of feature annotation.</text>
</comment>
<comment type="catalytic activity">
    <reaction evidence="10">
        <text>ITP + H2O = IMP + diphosphate + H(+)</text>
        <dbReference type="Rhea" id="RHEA:29399"/>
        <dbReference type="ChEBI" id="CHEBI:15377"/>
        <dbReference type="ChEBI" id="CHEBI:15378"/>
        <dbReference type="ChEBI" id="CHEBI:33019"/>
        <dbReference type="ChEBI" id="CHEBI:58053"/>
        <dbReference type="ChEBI" id="CHEBI:61402"/>
        <dbReference type="EC" id="3.6.1.66"/>
    </reaction>
</comment>
<dbReference type="GO" id="GO:0036222">
    <property type="term" value="F:XTP diphosphatase activity"/>
    <property type="evidence" value="ECO:0007669"/>
    <property type="project" value="UniProtKB-UniRule"/>
</dbReference>
<dbReference type="HAMAP" id="MF_01405">
    <property type="entry name" value="Non_canon_purine_NTPase"/>
    <property type="match status" value="1"/>
</dbReference>
<protein>
    <recommendedName>
        <fullName evidence="10">dITP/XTP pyrophosphatase</fullName>
        <ecNumber evidence="10">3.6.1.66</ecNumber>
    </recommendedName>
    <alternativeName>
        <fullName evidence="10">Non-canonical purine NTP pyrophosphatase</fullName>
    </alternativeName>
    <alternativeName>
        <fullName evidence="10">Non-standard purine NTP pyrophosphatase</fullName>
    </alternativeName>
    <alternativeName>
        <fullName evidence="10">Nucleoside-triphosphate diphosphatase</fullName>
    </alternativeName>
    <alternativeName>
        <fullName evidence="10">Nucleoside-triphosphate pyrophosphatase</fullName>
        <shortName evidence="10">NTPase</shortName>
    </alternativeName>
</protein>
<feature type="binding site" evidence="10">
    <location>
        <begin position="35"/>
        <end position="40"/>
    </location>
    <ligand>
        <name>substrate</name>
    </ligand>
</feature>
<evidence type="ECO:0000256" key="4">
    <source>
        <dbReference type="ARBA" id="ARBA00022741"/>
    </source>
</evidence>
<dbReference type="NCBIfam" id="TIGR00042">
    <property type="entry name" value="RdgB/HAM1 family non-canonical purine NTP pyrophosphatase"/>
    <property type="match status" value="1"/>
</dbReference>
<dbReference type="GO" id="GO:0046872">
    <property type="term" value="F:metal ion binding"/>
    <property type="evidence" value="ECO:0007669"/>
    <property type="project" value="UniProtKB-KW"/>
</dbReference>
<evidence type="ECO:0000256" key="9">
    <source>
        <dbReference type="ARBA" id="ARBA00052017"/>
    </source>
</evidence>
<evidence type="ECO:0000256" key="1">
    <source>
        <dbReference type="ARBA" id="ARBA00008023"/>
    </source>
</evidence>
<comment type="function">
    <text evidence="10">Pyrophosphatase that catalyzes the hydrolysis of nucleoside triphosphates to their monophosphate derivatives, with a high preference for the non-canonical purine nucleotides XTP (xanthosine triphosphate), dITP (deoxyinosine triphosphate) and ITP. Seems to function as a house-cleaning enzyme that removes non-canonical purine nucleotides from the nucleotide pool, thus preventing their incorporation into DNA/RNA and avoiding chromosomal lesions.</text>
</comment>
<evidence type="ECO:0000256" key="5">
    <source>
        <dbReference type="ARBA" id="ARBA00022801"/>
    </source>
</evidence>
<dbReference type="GO" id="GO:0035870">
    <property type="term" value="F:dITP diphosphatase activity"/>
    <property type="evidence" value="ECO:0007669"/>
    <property type="project" value="UniProtKB-UniRule"/>
</dbReference>
<proteinExistence type="inferred from homology"/>
<sequence>MTLLPIGFVPTIIETETVIPCERDWNVMFDLVLGTNNAKKLVELQMMMPEGMAKLTTLADIEGSIDVVEDGTTFAENAAKKATEQAKHIGRWVLAEDSGLTVDHLKGQPGVYSARYAGTHGDDAANNEKLLDELSGVPADKRDAQFNCHLCLSDPQGEVRLTASGICRGRIAESLSGAAGFGYDPLFIVREYHRTFGELDLTVKRAISHRSRGLRKLLPKLAALIASVENAS</sequence>
<feature type="binding site" evidence="10">
    <location>
        <position position="97"/>
    </location>
    <ligand>
        <name>Mg(2+)</name>
        <dbReference type="ChEBI" id="CHEBI:18420"/>
    </ligand>
</feature>
<evidence type="ECO:0000256" key="10">
    <source>
        <dbReference type="HAMAP-Rule" id="MF_01405"/>
    </source>
</evidence>
<dbReference type="InterPro" id="IPR020922">
    <property type="entry name" value="dITP/XTP_pyrophosphatase"/>
</dbReference>
<evidence type="ECO:0000313" key="12">
    <source>
        <dbReference type="EMBL" id="EMI55944.1"/>
    </source>
</evidence>
<evidence type="ECO:0000256" key="6">
    <source>
        <dbReference type="ARBA" id="ARBA00022842"/>
    </source>
</evidence>
<dbReference type="GO" id="GO:0009117">
    <property type="term" value="P:nucleotide metabolic process"/>
    <property type="evidence" value="ECO:0007669"/>
    <property type="project" value="UniProtKB-KW"/>
</dbReference>
<dbReference type="Proteomes" id="UP000011885">
    <property type="component" value="Unassembled WGS sequence"/>
</dbReference>
<dbReference type="GO" id="GO:0036220">
    <property type="term" value="F:ITP diphosphatase activity"/>
    <property type="evidence" value="ECO:0007669"/>
    <property type="project" value="UniProtKB-UniRule"/>
</dbReference>
<feature type="binding site" evidence="10">
    <location>
        <position position="204"/>
    </location>
    <ligand>
        <name>substrate</name>
    </ligand>
</feature>
<feature type="binding site" evidence="10">
    <location>
        <begin position="209"/>
        <end position="210"/>
    </location>
    <ligand>
        <name>substrate</name>
    </ligand>
</feature>
<dbReference type="EMBL" id="ANOH01000184">
    <property type="protein sequence ID" value="EMI55944.1"/>
    <property type="molecule type" value="Genomic_DNA"/>
</dbReference>
<dbReference type="GO" id="GO:0017111">
    <property type="term" value="F:ribonucleoside triphosphate phosphatase activity"/>
    <property type="evidence" value="ECO:0007669"/>
    <property type="project" value="InterPro"/>
</dbReference>
<evidence type="ECO:0000313" key="13">
    <source>
        <dbReference type="Proteomes" id="UP000011885"/>
    </source>
</evidence>
<evidence type="ECO:0000256" key="7">
    <source>
        <dbReference type="ARBA" id="ARBA00023080"/>
    </source>
</evidence>
<dbReference type="InterPro" id="IPR002637">
    <property type="entry name" value="RdgB/HAM1"/>
</dbReference>
<keyword evidence="13" id="KW-1185">Reference proteome</keyword>
<comment type="similarity">
    <text evidence="1 10 11">Belongs to the HAM1 NTPase family.</text>
</comment>
<comment type="caution">
    <text evidence="12">The sequence shown here is derived from an EMBL/GenBank/DDBJ whole genome shotgun (WGS) entry which is preliminary data.</text>
</comment>
<evidence type="ECO:0000256" key="8">
    <source>
        <dbReference type="ARBA" id="ARBA00051875"/>
    </source>
</evidence>
<evidence type="ECO:0000256" key="2">
    <source>
        <dbReference type="ARBA" id="ARBA00011738"/>
    </source>
</evidence>
<organism evidence="12 13">
    <name type="scientific">Rhodopirellula sallentina SM41</name>
    <dbReference type="NCBI Taxonomy" id="1263870"/>
    <lineage>
        <taxon>Bacteria</taxon>
        <taxon>Pseudomonadati</taxon>
        <taxon>Planctomycetota</taxon>
        <taxon>Planctomycetia</taxon>
        <taxon>Pirellulales</taxon>
        <taxon>Pirellulaceae</taxon>
        <taxon>Rhodopirellula</taxon>
    </lineage>
</organism>
<keyword evidence="5 10" id="KW-0378">Hydrolase</keyword>
<keyword evidence="3 10" id="KW-0479">Metal-binding</keyword>
<dbReference type="GO" id="GO:0009146">
    <property type="term" value="P:purine nucleoside triphosphate catabolic process"/>
    <property type="evidence" value="ECO:0007669"/>
    <property type="project" value="UniProtKB-UniRule"/>
</dbReference>
<comment type="catalytic activity">
    <reaction evidence="9 10">
        <text>XTP + H2O = XMP + diphosphate + H(+)</text>
        <dbReference type="Rhea" id="RHEA:28610"/>
        <dbReference type="ChEBI" id="CHEBI:15377"/>
        <dbReference type="ChEBI" id="CHEBI:15378"/>
        <dbReference type="ChEBI" id="CHEBI:33019"/>
        <dbReference type="ChEBI" id="CHEBI:57464"/>
        <dbReference type="ChEBI" id="CHEBI:61314"/>
        <dbReference type="EC" id="3.6.1.66"/>
    </reaction>
</comment>
<evidence type="ECO:0000256" key="3">
    <source>
        <dbReference type="ARBA" id="ARBA00022723"/>
    </source>
</evidence>
<reference evidence="12 13" key="1">
    <citation type="journal article" date="2013" name="Mar. Genomics">
        <title>Expression of sulfatases in Rhodopirellula baltica and the diversity of sulfatases in the genus Rhodopirellula.</title>
        <authorList>
            <person name="Wegner C.E."/>
            <person name="Richter-Heitmann T."/>
            <person name="Klindworth A."/>
            <person name="Klockow C."/>
            <person name="Richter M."/>
            <person name="Achstetter T."/>
            <person name="Glockner F.O."/>
            <person name="Harder J."/>
        </authorList>
    </citation>
    <scope>NUCLEOTIDE SEQUENCE [LARGE SCALE GENOMIC DNA]</scope>
    <source>
        <strain evidence="12 13">SM41</strain>
    </source>
</reference>
<dbReference type="EC" id="3.6.1.66" evidence="10"/>
<comment type="catalytic activity">
    <reaction evidence="8 10">
        <text>dITP + H2O = dIMP + diphosphate + H(+)</text>
        <dbReference type="Rhea" id="RHEA:28342"/>
        <dbReference type="ChEBI" id="CHEBI:15377"/>
        <dbReference type="ChEBI" id="CHEBI:15378"/>
        <dbReference type="ChEBI" id="CHEBI:33019"/>
        <dbReference type="ChEBI" id="CHEBI:61194"/>
        <dbReference type="ChEBI" id="CHEBI:61382"/>
        <dbReference type="EC" id="3.6.1.66"/>
    </reaction>
</comment>
<dbReference type="SUPFAM" id="SSF52972">
    <property type="entry name" value="ITPase-like"/>
    <property type="match status" value="1"/>
</dbReference>
<dbReference type="PANTHER" id="PTHR11067:SF9">
    <property type="entry name" value="INOSINE TRIPHOSPHATE PYROPHOSPHATASE"/>
    <property type="match status" value="1"/>
</dbReference>